<evidence type="ECO:0000313" key="1">
    <source>
        <dbReference type="EMBL" id="ARS35669.1"/>
    </source>
</evidence>
<dbReference type="Proteomes" id="UP000266292">
    <property type="component" value="Chromosome"/>
</dbReference>
<sequence>MKLQAFQAVAARQGLVITEQDIWDPGYAIGLDKQSMKLLYTQKIDNQEREIVLDLNEVQQCSVSNTARDVNGGKVIDNIDLIFTLRNARHSKHTLAFYNREESLNLREELRLAEKWRDIVNVHLIQQPSQASAERKGNLSFS</sequence>
<dbReference type="KEGG" id="pact:CA264_09575"/>
<dbReference type="STRING" id="709015.GCA_000472485_01930"/>
<organism evidence="1 2">
    <name type="scientific">Pontibacter actiniarum</name>
    <dbReference type="NCBI Taxonomy" id="323450"/>
    <lineage>
        <taxon>Bacteria</taxon>
        <taxon>Pseudomonadati</taxon>
        <taxon>Bacteroidota</taxon>
        <taxon>Cytophagia</taxon>
        <taxon>Cytophagales</taxon>
        <taxon>Hymenobacteraceae</taxon>
        <taxon>Pontibacter</taxon>
    </lineage>
</organism>
<name>A0A1X9YS20_9BACT</name>
<proteinExistence type="predicted"/>
<reference evidence="2" key="1">
    <citation type="submission" date="2017-05" db="EMBL/GenBank/DDBJ databases">
        <authorList>
            <person name="Ray J."/>
            <person name="Price M."/>
            <person name="Deutschbauer A."/>
        </authorList>
    </citation>
    <scope>NUCLEOTIDE SEQUENCE [LARGE SCALE GENOMIC DNA]</scope>
    <source>
        <strain evidence="2">DSM 19842</strain>
    </source>
</reference>
<dbReference type="EMBL" id="CP021235">
    <property type="protein sequence ID" value="ARS35669.1"/>
    <property type="molecule type" value="Genomic_DNA"/>
</dbReference>
<dbReference type="OrthoDB" id="1524706at2"/>
<gene>
    <name evidence="1" type="ORF">CA264_09575</name>
</gene>
<protein>
    <submittedName>
        <fullName evidence="1">Uncharacterized protein</fullName>
    </submittedName>
</protein>
<accession>A0A1X9YS20</accession>
<evidence type="ECO:0000313" key="2">
    <source>
        <dbReference type="Proteomes" id="UP000266292"/>
    </source>
</evidence>
<dbReference type="AlphaFoldDB" id="A0A1X9YS20"/>
<keyword evidence="2" id="KW-1185">Reference proteome</keyword>